<keyword evidence="1" id="KW-1133">Transmembrane helix</keyword>
<feature type="transmembrane region" description="Helical" evidence="1">
    <location>
        <begin position="78"/>
        <end position="97"/>
    </location>
</feature>
<dbReference type="EMBL" id="WNME01000003">
    <property type="protein sequence ID" value="MUB62610.1"/>
    <property type="molecule type" value="Genomic_DNA"/>
</dbReference>
<accession>A0A174WT65</accession>
<evidence type="ECO:0000313" key="2">
    <source>
        <dbReference type="EMBL" id="MUB62610.1"/>
    </source>
</evidence>
<reference evidence="3 4" key="1">
    <citation type="submission" date="2018-08" db="EMBL/GenBank/DDBJ databases">
        <title>A genome reference for cultivated species of the human gut microbiota.</title>
        <authorList>
            <person name="Zou Y."/>
            <person name="Xue W."/>
            <person name="Luo G."/>
        </authorList>
    </citation>
    <scope>NUCLEOTIDE SEQUENCE [LARGE SCALE GENOMIC DNA]</scope>
    <source>
        <strain evidence="3 4">TM09-12</strain>
    </source>
</reference>
<keyword evidence="1" id="KW-0472">Membrane</keyword>
<dbReference type="Proteomes" id="UP000263014">
    <property type="component" value="Unassembled WGS sequence"/>
</dbReference>
<sequence length="309" mass="35104">MTSIQLFACLGLIVGGFLLFGIRPMEFTDGLFGFLSKEPSNIRNEIQTVTKRKKARFLKKAIIEAQQTLKMTGREKQFSVICVVALILFTVGASAAIMIGNFFLAPVMAVGFMFFPFWYVILSASSYKKNVAAELETALSVITTGYLRTEDILTAIEENIQYLNPPVQRVFQDFIVRINLVNPDIHEALKELREKIDNDVFQEWCDALCDCQYDRSLKTTLTPIVSKLSDIRIVNAELEYLIVEPRKEFITMAIFVIGNIPLLYFLNKSWYDTLMHTPMGQVILAITAAIIFVSTAVVVRLTKPLEYRR</sequence>
<gene>
    <name evidence="3" type="ORF">DXD79_09030</name>
    <name evidence="2" type="ORF">GNE07_05955</name>
</gene>
<comment type="caution">
    <text evidence="2">The sequence shown here is derived from an EMBL/GenBank/DDBJ whole genome shotgun (WGS) entry which is preliminary data.</text>
</comment>
<evidence type="ECO:0000313" key="4">
    <source>
        <dbReference type="Proteomes" id="UP000263014"/>
    </source>
</evidence>
<dbReference type="OrthoDB" id="9780661at2"/>
<evidence type="ECO:0000313" key="3">
    <source>
        <dbReference type="EMBL" id="RGJ06124.1"/>
    </source>
</evidence>
<feature type="transmembrane region" description="Helical" evidence="1">
    <location>
        <begin position="279"/>
        <end position="299"/>
    </location>
</feature>
<feature type="transmembrane region" description="Helical" evidence="1">
    <location>
        <begin position="6"/>
        <end position="22"/>
    </location>
</feature>
<dbReference type="RefSeq" id="WP_006777397.1">
    <property type="nucleotide sequence ID" value="NZ_CABJBJ010000011.1"/>
</dbReference>
<dbReference type="EMBL" id="QSON01000003">
    <property type="protein sequence ID" value="RGJ06124.1"/>
    <property type="molecule type" value="Genomic_DNA"/>
</dbReference>
<reference evidence="2 5" key="2">
    <citation type="submission" date="2019-09" db="EMBL/GenBank/DDBJ databases">
        <title>Draft genome sequencing of Hungatella hathewayi 123Y-2.</title>
        <authorList>
            <person name="Lv Q."/>
            <person name="Li S."/>
        </authorList>
    </citation>
    <scope>NUCLEOTIDE SEQUENCE [LARGE SCALE GENOMIC DNA]</scope>
    <source>
        <strain evidence="2 5">123Y-2</strain>
    </source>
</reference>
<proteinExistence type="predicted"/>
<dbReference type="GeneID" id="93150384"/>
<protein>
    <submittedName>
        <fullName evidence="2">Uncharacterized protein</fullName>
    </submittedName>
</protein>
<dbReference type="Proteomes" id="UP000434223">
    <property type="component" value="Unassembled WGS sequence"/>
</dbReference>
<feature type="transmembrane region" description="Helical" evidence="1">
    <location>
        <begin position="249"/>
        <end position="267"/>
    </location>
</feature>
<organism evidence="2 5">
    <name type="scientific">Hungatella hathewayi</name>
    <dbReference type="NCBI Taxonomy" id="154046"/>
    <lineage>
        <taxon>Bacteria</taxon>
        <taxon>Bacillati</taxon>
        <taxon>Bacillota</taxon>
        <taxon>Clostridia</taxon>
        <taxon>Lachnospirales</taxon>
        <taxon>Lachnospiraceae</taxon>
        <taxon>Hungatella</taxon>
    </lineage>
</organism>
<name>A0A174WT65_9FIRM</name>
<evidence type="ECO:0000256" key="1">
    <source>
        <dbReference type="SAM" id="Phobius"/>
    </source>
</evidence>
<dbReference type="AlphaFoldDB" id="A0A174WT65"/>
<feature type="transmembrane region" description="Helical" evidence="1">
    <location>
        <begin position="103"/>
        <end position="122"/>
    </location>
</feature>
<keyword evidence="1" id="KW-0812">Transmembrane</keyword>
<evidence type="ECO:0000313" key="5">
    <source>
        <dbReference type="Proteomes" id="UP000434223"/>
    </source>
</evidence>